<dbReference type="AlphaFoldDB" id="A0A9W8BBB6"/>
<gene>
    <name evidence="2" type="ORF">H4R26_004335</name>
</gene>
<dbReference type="PANTHER" id="PTHR28086">
    <property type="entry name" value="UPF0662 PROTEIN YPL260W"/>
    <property type="match status" value="1"/>
</dbReference>
<proteinExistence type="predicted"/>
<evidence type="ECO:0000313" key="2">
    <source>
        <dbReference type="EMBL" id="KAJ2001040.1"/>
    </source>
</evidence>
<keyword evidence="1" id="KW-0175">Coiled coil</keyword>
<feature type="coiled-coil region" evidence="1">
    <location>
        <begin position="179"/>
        <end position="206"/>
    </location>
</feature>
<keyword evidence="3" id="KW-1185">Reference proteome</keyword>
<organism evidence="2 3">
    <name type="scientific">Coemansia thaxteri</name>
    <dbReference type="NCBI Taxonomy" id="2663907"/>
    <lineage>
        <taxon>Eukaryota</taxon>
        <taxon>Fungi</taxon>
        <taxon>Fungi incertae sedis</taxon>
        <taxon>Zoopagomycota</taxon>
        <taxon>Kickxellomycotina</taxon>
        <taxon>Kickxellomycetes</taxon>
        <taxon>Kickxellales</taxon>
        <taxon>Kickxellaceae</taxon>
        <taxon>Coemansia</taxon>
    </lineage>
</organism>
<dbReference type="Pfam" id="PF10303">
    <property type="entry name" value="DUF2408"/>
    <property type="match status" value="2"/>
</dbReference>
<name>A0A9W8BBB6_9FUNG</name>
<accession>A0A9W8BBB6</accession>
<dbReference type="InterPro" id="IPR018810">
    <property type="entry name" value="UPF0662"/>
</dbReference>
<protein>
    <submittedName>
        <fullName evidence="2">Uncharacterized protein</fullName>
    </submittedName>
</protein>
<dbReference type="OrthoDB" id="2011986at2759"/>
<dbReference type="GO" id="GO:0005634">
    <property type="term" value="C:nucleus"/>
    <property type="evidence" value="ECO:0007669"/>
    <property type="project" value="TreeGrafter"/>
</dbReference>
<dbReference type="GO" id="GO:0005737">
    <property type="term" value="C:cytoplasm"/>
    <property type="evidence" value="ECO:0007669"/>
    <property type="project" value="TreeGrafter"/>
</dbReference>
<comment type="caution">
    <text evidence="2">The sequence shown here is derived from an EMBL/GenBank/DDBJ whole genome shotgun (WGS) entry which is preliminary data.</text>
</comment>
<dbReference type="PANTHER" id="PTHR28086:SF1">
    <property type="entry name" value="CU(2+) SUPPRESSING AND BLEOMYCIN SENSITIVE PROTEIN 1"/>
    <property type="match status" value="1"/>
</dbReference>
<dbReference type="Proteomes" id="UP001150907">
    <property type="component" value="Unassembled WGS sequence"/>
</dbReference>
<evidence type="ECO:0000313" key="3">
    <source>
        <dbReference type="Proteomes" id="UP001150907"/>
    </source>
</evidence>
<dbReference type="EMBL" id="JANBQF010000454">
    <property type="protein sequence ID" value="KAJ2001040.1"/>
    <property type="molecule type" value="Genomic_DNA"/>
</dbReference>
<sequence>MFSTIAASTVTCGGGGGSNPASECTVTDGEQPILGALIAIRNRLAVLKKDRGNYYRPNDIVGLYNELLDQVKVLHSVRATEHHDDDTYKNRVDSVLDECFQLFSLFYLALGKNKEIPATYVQLVTIKQNFELFNETGIYTDGDLAPFQQRLAEIRQIVDAEAAKQSEESDDCEISKPEIMLVSRRLRQCEKELSALEETTRVISNDLMPAYEELVSIRRRLTALTLVAHDAAVPEAKELQRRLIEIDDQRVDDRFVNSGDGAVAEGQTQVVGLLEECFDCLHDVMAEGSAVPKDLMPVHDRLMEIRIQLEKLLLTSRWTLRETDLWSYQVQLQDIDAMRRNGQFKDTTGEPAPQQAQAALNFLLHKCYNLVYKLLSSSEPVAESLMPVHNQLRTLRRCLLEVKKYGGPLSARDLYPYQMKLSSIDNLRTDGKFLDDEGHIPEGQGVVMSLLNECYDLMYELMAAEVDE</sequence>
<evidence type="ECO:0000256" key="1">
    <source>
        <dbReference type="SAM" id="Coils"/>
    </source>
</evidence>
<reference evidence="2" key="1">
    <citation type="submission" date="2022-07" db="EMBL/GenBank/DDBJ databases">
        <title>Phylogenomic reconstructions and comparative analyses of Kickxellomycotina fungi.</title>
        <authorList>
            <person name="Reynolds N.K."/>
            <person name="Stajich J.E."/>
            <person name="Barry K."/>
            <person name="Grigoriev I.V."/>
            <person name="Crous P."/>
            <person name="Smith M.E."/>
        </authorList>
    </citation>
    <scope>NUCLEOTIDE SEQUENCE</scope>
    <source>
        <strain evidence="2">IMI 214461</strain>
    </source>
</reference>